<organism evidence="2">
    <name type="scientific">marine sediment metagenome</name>
    <dbReference type="NCBI Taxonomy" id="412755"/>
    <lineage>
        <taxon>unclassified sequences</taxon>
        <taxon>metagenomes</taxon>
        <taxon>ecological metagenomes</taxon>
    </lineage>
</organism>
<keyword evidence="1" id="KW-0472">Membrane</keyword>
<feature type="non-terminal residue" evidence="2">
    <location>
        <position position="78"/>
    </location>
</feature>
<keyword evidence="1" id="KW-0812">Transmembrane</keyword>
<accession>X1K7N7</accession>
<protein>
    <submittedName>
        <fullName evidence="2">Uncharacterized protein</fullName>
    </submittedName>
</protein>
<feature type="transmembrane region" description="Helical" evidence="1">
    <location>
        <begin position="7"/>
        <end position="27"/>
    </location>
</feature>
<gene>
    <name evidence="2" type="ORF">S06H3_22744</name>
</gene>
<name>X1K7N7_9ZZZZ</name>
<evidence type="ECO:0000256" key="1">
    <source>
        <dbReference type="SAM" id="Phobius"/>
    </source>
</evidence>
<reference evidence="2" key="1">
    <citation type="journal article" date="2014" name="Front. Microbiol.">
        <title>High frequency of phylogenetically diverse reductive dehalogenase-homologous genes in deep subseafloor sedimentary metagenomes.</title>
        <authorList>
            <person name="Kawai M."/>
            <person name="Futagami T."/>
            <person name="Toyoda A."/>
            <person name="Takaki Y."/>
            <person name="Nishi S."/>
            <person name="Hori S."/>
            <person name="Arai W."/>
            <person name="Tsubouchi T."/>
            <person name="Morono Y."/>
            <person name="Uchiyama I."/>
            <person name="Ito T."/>
            <person name="Fujiyama A."/>
            <person name="Inagaki F."/>
            <person name="Takami H."/>
        </authorList>
    </citation>
    <scope>NUCLEOTIDE SEQUENCE</scope>
    <source>
        <strain evidence="2">Expedition CK06-06</strain>
    </source>
</reference>
<comment type="caution">
    <text evidence="2">The sequence shown here is derived from an EMBL/GenBank/DDBJ whole genome shotgun (WGS) entry which is preliminary data.</text>
</comment>
<dbReference type="EMBL" id="BARV01012220">
    <property type="protein sequence ID" value="GAI02583.1"/>
    <property type="molecule type" value="Genomic_DNA"/>
</dbReference>
<keyword evidence="1" id="KW-1133">Transmembrane helix</keyword>
<proteinExistence type="predicted"/>
<dbReference type="AlphaFoldDB" id="X1K7N7"/>
<sequence>MVKKKKKIIIVIVSILIILLAVGLLAYNPSGLRLLTVSDTLPIGEFNANDDCTVVTNSLATGFESYGKPGVWVSVDSS</sequence>
<evidence type="ECO:0000313" key="2">
    <source>
        <dbReference type="EMBL" id="GAI02583.1"/>
    </source>
</evidence>